<accession>K2JPI0</accession>
<evidence type="ECO:0000313" key="6">
    <source>
        <dbReference type="Proteomes" id="UP000006755"/>
    </source>
</evidence>
<feature type="binding site" evidence="2">
    <location>
        <position position="47"/>
    </location>
    <ligand>
        <name>Mg(2+)</name>
        <dbReference type="ChEBI" id="CHEBI:18420"/>
        <label>1</label>
    </ligand>
</feature>
<feature type="binding site" evidence="2">
    <location>
        <position position="211"/>
    </location>
    <ligand>
        <name>Mg(2+)</name>
        <dbReference type="ChEBI" id="CHEBI:18420"/>
        <label>3</label>
    </ligand>
</feature>
<feature type="domain" description="PurM-like C-terminal" evidence="4">
    <location>
        <begin position="150"/>
        <end position="297"/>
    </location>
</feature>
<evidence type="ECO:0000259" key="4">
    <source>
        <dbReference type="Pfam" id="PF02769"/>
    </source>
</evidence>
<keyword evidence="2" id="KW-0067">ATP-binding</keyword>
<dbReference type="GO" id="GO:0009228">
    <property type="term" value="P:thiamine biosynthetic process"/>
    <property type="evidence" value="ECO:0007669"/>
    <property type="project" value="UniProtKB-KW"/>
</dbReference>
<dbReference type="AlphaFoldDB" id="K2JPI0"/>
<dbReference type="PANTHER" id="PTHR30270">
    <property type="entry name" value="THIAMINE-MONOPHOSPHATE KINASE"/>
    <property type="match status" value="1"/>
</dbReference>
<dbReference type="GO" id="GO:0000287">
    <property type="term" value="F:magnesium ion binding"/>
    <property type="evidence" value="ECO:0007669"/>
    <property type="project" value="UniProtKB-UniRule"/>
</dbReference>
<dbReference type="InterPro" id="IPR006283">
    <property type="entry name" value="ThiL-like"/>
</dbReference>
<dbReference type="EC" id="2.7.4.16" evidence="2"/>
<evidence type="ECO:0000256" key="1">
    <source>
        <dbReference type="ARBA" id="ARBA00022977"/>
    </source>
</evidence>
<dbReference type="GO" id="GO:0009229">
    <property type="term" value="P:thiamine diphosphate biosynthetic process"/>
    <property type="evidence" value="ECO:0007669"/>
    <property type="project" value="UniProtKB-UniRule"/>
</dbReference>
<feature type="binding site" evidence="2">
    <location>
        <position position="262"/>
    </location>
    <ligand>
        <name>substrate</name>
    </ligand>
</feature>
<feature type="binding site" evidence="2">
    <location>
        <position position="30"/>
    </location>
    <ligand>
        <name>Mg(2+)</name>
        <dbReference type="ChEBI" id="CHEBI:18420"/>
        <label>4</label>
    </ligand>
</feature>
<dbReference type="GO" id="GO:0009030">
    <property type="term" value="F:thiamine-phosphate kinase activity"/>
    <property type="evidence" value="ECO:0007669"/>
    <property type="project" value="UniProtKB-UniRule"/>
</dbReference>
<dbReference type="EMBL" id="AMRI01000014">
    <property type="protein sequence ID" value="EKE72389.1"/>
    <property type="molecule type" value="Genomic_DNA"/>
</dbReference>
<comment type="caution">
    <text evidence="5">The sequence shown here is derived from an EMBL/GenBank/DDBJ whole genome shotgun (WGS) entry which is preliminary data.</text>
</comment>
<dbReference type="RefSeq" id="WP_008484901.1">
    <property type="nucleotide sequence ID" value="NZ_AMRI01000014.1"/>
</dbReference>
<dbReference type="NCBIfam" id="NF004350">
    <property type="entry name" value="PRK05731.1-1"/>
    <property type="match status" value="1"/>
</dbReference>
<comment type="catalytic activity">
    <reaction evidence="2">
        <text>thiamine phosphate + ATP = thiamine diphosphate + ADP</text>
        <dbReference type="Rhea" id="RHEA:15913"/>
        <dbReference type="ChEBI" id="CHEBI:30616"/>
        <dbReference type="ChEBI" id="CHEBI:37575"/>
        <dbReference type="ChEBI" id="CHEBI:58937"/>
        <dbReference type="ChEBI" id="CHEBI:456216"/>
        <dbReference type="EC" id="2.7.4.16"/>
    </reaction>
</comment>
<feature type="binding site" evidence="2">
    <location>
        <position position="47"/>
    </location>
    <ligand>
        <name>Mg(2+)</name>
        <dbReference type="ChEBI" id="CHEBI:18420"/>
        <label>2</label>
    </ligand>
</feature>
<keyword evidence="2" id="KW-0479">Metal-binding</keyword>
<dbReference type="PANTHER" id="PTHR30270:SF0">
    <property type="entry name" value="THIAMINE-MONOPHOSPHATE KINASE"/>
    <property type="match status" value="1"/>
</dbReference>
<proteinExistence type="inferred from homology"/>
<evidence type="ECO:0000256" key="2">
    <source>
        <dbReference type="HAMAP-Rule" id="MF_02128"/>
    </source>
</evidence>
<dbReference type="Gene3D" id="3.90.650.10">
    <property type="entry name" value="PurM-like C-terminal domain"/>
    <property type="match status" value="1"/>
</dbReference>
<name>K2JPI0_9GAMM</name>
<dbReference type="SUPFAM" id="SSF55326">
    <property type="entry name" value="PurM N-terminal domain-like"/>
    <property type="match status" value="1"/>
</dbReference>
<sequence>MASREFSLIDNYFKGKGHQRKDVVLGIGDDCALLSVNDNTLLAVTTDTLVSGVHFLADMDPRAIGHKAVAVNLSDLAAMGADQAWLSLALTLPDANDKWLAEFAGAVIEVCDYYGVTLVGGDTTRGPLSVTITAQGKIPAGKQLTRSGAKPGDWLYVTGSLGDAGLGLALLQGREEASSDHREYLINRHCYPTPRLLAGQALRGVASSAIDISDGLASDLGHILKASHCGANLFLDKLPLSQALLGTVSLEAAWHYALGAGDDYELLFTVPEAQKGALDTALAHCGVKHSCVGQLRGGEGISYLNHGQTVDLNVCGYEHNWS</sequence>
<keyword evidence="2 5" id="KW-0418">Kinase</keyword>
<dbReference type="NCBIfam" id="TIGR01379">
    <property type="entry name" value="thiL"/>
    <property type="match status" value="1"/>
</dbReference>
<keyword evidence="6" id="KW-1185">Reference proteome</keyword>
<comment type="function">
    <text evidence="2">Catalyzes the ATP-dependent phosphorylation of thiamine-monophosphate (TMP) to form thiamine-pyrophosphate (TPP), the active form of vitamin B1.</text>
</comment>
<dbReference type="Gene3D" id="3.30.1330.10">
    <property type="entry name" value="PurM-like, N-terminal domain"/>
    <property type="match status" value="1"/>
</dbReference>
<dbReference type="CDD" id="cd02194">
    <property type="entry name" value="ThiL"/>
    <property type="match status" value="1"/>
</dbReference>
<feature type="binding site" evidence="2">
    <location>
        <position position="146"/>
    </location>
    <ligand>
        <name>ATP</name>
        <dbReference type="ChEBI" id="CHEBI:30616"/>
    </ligand>
</feature>
<feature type="binding site" evidence="2">
    <location>
        <position position="317"/>
    </location>
    <ligand>
        <name>substrate</name>
    </ligand>
</feature>
<dbReference type="InterPro" id="IPR036676">
    <property type="entry name" value="PurM-like_C_sf"/>
</dbReference>
<dbReference type="OrthoDB" id="9802811at2"/>
<gene>
    <name evidence="2" type="primary">thiL</name>
    <name evidence="5" type="ORF">B3C1_11172</name>
</gene>
<feature type="binding site" evidence="2">
    <location>
        <position position="30"/>
    </location>
    <ligand>
        <name>Mg(2+)</name>
        <dbReference type="ChEBI" id="CHEBI:18420"/>
        <label>3</label>
    </ligand>
</feature>
<comment type="miscellaneous">
    <text evidence="2">Reaction mechanism of ThiL seems to utilize a direct, inline transfer of the gamma-phosphate of ATP to TMP rather than a phosphorylated enzyme intermediate.</text>
</comment>
<feature type="binding site" evidence="2">
    <location>
        <position position="45"/>
    </location>
    <ligand>
        <name>Mg(2+)</name>
        <dbReference type="ChEBI" id="CHEBI:18420"/>
        <label>4</label>
    </ligand>
</feature>
<feature type="binding site" evidence="2">
    <location>
        <position position="214"/>
    </location>
    <ligand>
        <name>Mg(2+)</name>
        <dbReference type="ChEBI" id="CHEBI:18420"/>
        <label>5</label>
    </ligand>
</feature>
<comment type="pathway">
    <text evidence="2">Cofactor biosynthesis; thiamine diphosphate biosynthesis; thiamine diphosphate from thiamine phosphate: step 1/1.</text>
</comment>
<keyword evidence="2" id="KW-0460">Magnesium</keyword>
<dbReference type="InterPro" id="IPR036921">
    <property type="entry name" value="PurM-like_N_sf"/>
</dbReference>
<dbReference type="eggNOG" id="COG0611">
    <property type="taxonomic scope" value="Bacteria"/>
</dbReference>
<dbReference type="Proteomes" id="UP000006755">
    <property type="component" value="Unassembled WGS sequence"/>
</dbReference>
<reference evidence="5 6" key="1">
    <citation type="journal article" date="2012" name="J. Bacteriol.">
        <title>Genome Sequence of Gallaecimonas xiamenensis Type Strain 3-C-1.</title>
        <authorList>
            <person name="Lai Q."/>
            <person name="Wang L."/>
            <person name="Wang W."/>
            <person name="Shao Z."/>
        </authorList>
    </citation>
    <scope>NUCLEOTIDE SEQUENCE [LARGE SCALE GENOMIC DNA]</scope>
    <source>
        <strain evidence="5 6">3-C-1</strain>
    </source>
</reference>
<dbReference type="HAMAP" id="MF_02128">
    <property type="entry name" value="TMP_kinase"/>
    <property type="match status" value="1"/>
</dbReference>
<feature type="binding site" evidence="2">
    <location>
        <position position="122"/>
    </location>
    <ligand>
        <name>Mg(2+)</name>
        <dbReference type="ChEBI" id="CHEBI:18420"/>
        <label>1</label>
    </ligand>
</feature>
<feature type="binding site" evidence="2">
    <location>
        <position position="75"/>
    </location>
    <ligand>
        <name>Mg(2+)</name>
        <dbReference type="ChEBI" id="CHEBI:18420"/>
        <label>2</label>
    </ligand>
</feature>
<feature type="binding site" evidence="2">
    <location>
        <position position="54"/>
    </location>
    <ligand>
        <name>substrate</name>
    </ligand>
</feature>
<feature type="binding site" evidence="2">
    <location>
        <begin position="121"/>
        <end position="122"/>
    </location>
    <ligand>
        <name>ATP</name>
        <dbReference type="ChEBI" id="CHEBI:30616"/>
    </ligand>
</feature>
<feature type="binding site" evidence="2">
    <location>
        <position position="213"/>
    </location>
    <ligand>
        <name>ATP</name>
        <dbReference type="ChEBI" id="CHEBI:30616"/>
    </ligand>
</feature>
<protein>
    <recommendedName>
        <fullName evidence="2">Thiamine-monophosphate kinase</fullName>
        <shortName evidence="2">TMP kinase</shortName>
        <shortName evidence="2">Thiamine-phosphate kinase</shortName>
        <ecNumber evidence="2">2.7.4.16</ecNumber>
    </recommendedName>
</protein>
<dbReference type="Pfam" id="PF00586">
    <property type="entry name" value="AIRS"/>
    <property type="match status" value="1"/>
</dbReference>
<organism evidence="5 6">
    <name type="scientific">Gallaecimonas xiamenensis 3-C-1</name>
    <dbReference type="NCBI Taxonomy" id="745411"/>
    <lineage>
        <taxon>Bacteria</taxon>
        <taxon>Pseudomonadati</taxon>
        <taxon>Pseudomonadota</taxon>
        <taxon>Gammaproteobacteria</taxon>
        <taxon>Enterobacterales</taxon>
        <taxon>Gallaecimonadaceae</taxon>
        <taxon>Gallaecimonas</taxon>
    </lineage>
</organism>
<feature type="binding site" evidence="2">
    <location>
        <position position="46"/>
    </location>
    <ligand>
        <name>Mg(2+)</name>
        <dbReference type="ChEBI" id="CHEBI:18420"/>
        <label>1</label>
    </ligand>
</feature>
<dbReference type="InterPro" id="IPR016188">
    <property type="entry name" value="PurM-like_N"/>
</dbReference>
<evidence type="ECO:0000259" key="3">
    <source>
        <dbReference type="Pfam" id="PF00586"/>
    </source>
</evidence>
<comment type="similarity">
    <text evidence="2">Belongs to the thiamine-monophosphate kinase family.</text>
</comment>
<dbReference type="Pfam" id="PF02769">
    <property type="entry name" value="AIRS_C"/>
    <property type="match status" value="1"/>
</dbReference>
<feature type="binding site" evidence="2">
    <location>
        <position position="75"/>
    </location>
    <ligand>
        <name>Mg(2+)</name>
        <dbReference type="ChEBI" id="CHEBI:18420"/>
        <label>3</label>
    </ligand>
</feature>
<keyword evidence="2" id="KW-0808">Transferase</keyword>
<dbReference type="STRING" id="745411.B3C1_11172"/>
<feature type="binding site" evidence="2">
    <location>
        <position position="75"/>
    </location>
    <ligand>
        <name>Mg(2+)</name>
        <dbReference type="ChEBI" id="CHEBI:18420"/>
        <label>4</label>
    </ligand>
</feature>
<keyword evidence="2" id="KW-0547">Nucleotide-binding</keyword>
<dbReference type="PIRSF" id="PIRSF005303">
    <property type="entry name" value="Thiam_monoph_kin"/>
    <property type="match status" value="1"/>
</dbReference>
<dbReference type="PATRIC" id="fig|745411.4.peg.2194"/>
<keyword evidence="1 2" id="KW-0784">Thiamine biosynthesis</keyword>
<dbReference type="SUPFAM" id="SSF56042">
    <property type="entry name" value="PurM C-terminal domain-like"/>
    <property type="match status" value="1"/>
</dbReference>
<feature type="domain" description="PurM-like N-terminal" evidence="3">
    <location>
        <begin position="28"/>
        <end position="137"/>
    </location>
</feature>
<comment type="caution">
    <text evidence="2">Lacks conserved residue(s) required for the propagation of feature annotation.</text>
</comment>
<dbReference type="GO" id="GO:0005524">
    <property type="term" value="F:ATP binding"/>
    <property type="evidence" value="ECO:0007669"/>
    <property type="project" value="UniProtKB-UniRule"/>
</dbReference>
<evidence type="ECO:0000313" key="5">
    <source>
        <dbReference type="EMBL" id="EKE72389.1"/>
    </source>
</evidence>
<dbReference type="UniPathway" id="UPA00060">
    <property type="reaction ID" value="UER00142"/>
</dbReference>
<dbReference type="InterPro" id="IPR010918">
    <property type="entry name" value="PurM-like_C_dom"/>
</dbReference>